<dbReference type="InterPro" id="IPR050312">
    <property type="entry name" value="IolE/XylAMocC-like"/>
</dbReference>
<accession>A0A518BDC5</accession>
<dbReference type="PANTHER" id="PTHR12110:SF52">
    <property type="entry name" value="XYLOSE ISOMERASE"/>
    <property type="match status" value="1"/>
</dbReference>
<name>A0A518BDC5_9BACT</name>
<dbReference type="Gene3D" id="3.20.20.150">
    <property type="entry name" value="Divalent-metal-dependent TIM barrel enzymes"/>
    <property type="match status" value="1"/>
</dbReference>
<organism evidence="2 3">
    <name type="scientific">Engelhardtia mirabilis</name>
    <dbReference type="NCBI Taxonomy" id="2528011"/>
    <lineage>
        <taxon>Bacteria</taxon>
        <taxon>Pseudomonadati</taxon>
        <taxon>Planctomycetota</taxon>
        <taxon>Planctomycetia</taxon>
        <taxon>Planctomycetia incertae sedis</taxon>
        <taxon>Engelhardtia</taxon>
    </lineage>
</organism>
<dbReference type="AlphaFoldDB" id="A0A518BDC5"/>
<reference evidence="2 3" key="1">
    <citation type="submission" date="2019-02" db="EMBL/GenBank/DDBJ databases">
        <title>Deep-cultivation of Planctomycetes and their phenomic and genomic characterization uncovers novel biology.</title>
        <authorList>
            <person name="Wiegand S."/>
            <person name="Jogler M."/>
            <person name="Boedeker C."/>
            <person name="Pinto D."/>
            <person name="Vollmers J."/>
            <person name="Rivas-Marin E."/>
            <person name="Kohn T."/>
            <person name="Peeters S.H."/>
            <person name="Heuer A."/>
            <person name="Rast P."/>
            <person name="Oberbeckmann S."/>
            <person name="Bunk B."/>
            <person name="Jeske O."/>
            <person name="Meyerdierks A."/>
            <person name="Storesund J.E."/>
            <person name="Kallscheuer N."/>
            <person name="Luecker S."/>
            <person name="Lage O.M."/>
            <person name="Pohl T."/>
            <person name="Merkel B.J."/>
            <person name="Hornburger P."/>
            <person name="Mueller R.-W."/>
            <person name="Bruemmer F."/>
            <person name="Labrenz M."/>
            <person name="Spormann A.M."/>
            <person name="Op den Camp H."/>
            <person name="Overmann J."/>
            <person name="Amann R."/>
            <person name="Jetten M.S.M."/>
            <person name="Mascher T."/>
            <person name="Medema M.H."/>
            <person name="Devos D.P."/>
            <person name="Kaster A.-K."/>
            <person name="Ovreas L."/>
            <person name="Rohde M."/>
            <person name="Galperin M.Y."/>
            <person name="Jogler C."/>
        </authorList>
    </citation>
    <scope>NUCLEOTIDE SEQUENCE [LARGE SCALE GENOMIC DNA]</scope>
    <source>
        <strain evidence="2 3">Pla133</strain>
    </source>
</reference>
<keyword evidence="2" id="KW-0413">Isomerase</keyword>
<proteinExistence type="predicted"/>
<dbReference type="Proteomes" id="UP000316921">
    <property type="component" value="Chromosome"/>
</dbReference>
<dbReference type="SUPFAM" id="SSF51658">
    <property type="entry name" value="Xylose isomerase-like"/>
    <property type="match status" value="1"/>
</dbReference>
<dbReference type="InterPro" id="IPR036237">
    <property type="entry name" value="Xyl_isomerase-like_sf"/>
</dbReference>
<sequence>MYRLGYNTNGFAHHRPEEALEVLADLGYEGAAITPDVGALDPLAADLGAVERLRARAEGLGLTLDLETGARFVLDPRRKHFPSLLEESGDDRRRRVDFLLASVDLAAGLGARTLSLWSGRAPCGTHGDAPPGPGEANRREELWTRLVDGLRPVLARADQCGVRVGFEPEPGMFVERPSGYDALLARLGADAEALGLTLDVGHCLCTGDVPVQDVIGARADRLVAVQLDDMRAGDHTHLMFGEGELDLAATLAALSAVGFEGLAAVELSRESHRAPEVAAQAMVHLRAARGGGRRPEDPSSGA</sequence>
<evidence type="ECO:0000259" key="1">
    <source>
        <dbReference type="Pfam" id="PF01261"/>
    </source>
</evidence>
<gene>
    <name evidence="2" type="ORF">Pla133_00280</name>
</gene>
<dbReference type="EMBL" id="CP036287">
    <property type="protein sequence ID" value="QDU64966.1"/>
    <property type="molecule type" value="Genomic_DNA"/>
</dbReference>
<dbReference type="GO" id="GO:0016853">
    <property type="term" value="F:isomerase activity"/>
    <property type="evidence" value="ECO:0007669"/>
    <property type="project" value="UniProtKB-KW"/>
</dbReference>
<feature type="domain" description="Xylose isomerase-like TIM barrel" evidence="1">
    <location>
        <begin position="21"/>
        <end position="287"/>
    </location>
</feature>
<dbReference type="Pfam" id="PF01261">
    <property type="entry name" value="AP_endonuc_2"/>
    <property type="match status" value="1"/>
</dbReference>
<dbReference type="KEGG" id="pbap:Pla133_00280"/>
<dbReference type="InterPro" id="IPR013022">
    <property type="entry name" value="Xyl_isomerase-like_TIM-brl"/>
</dbReference>
<keyword evidence="3" id="KW-1185">Reference proteome</keyword>
<evidence type="ECO:0000313" key="2">
    <source>
        <dbReference type="EMBL" id="QDU64966.1"/>
    </source>
</evidence>
<dbReference type="RefSeq" id="WP_145061153.1">
    <property type="nucleotide sequence ID" value="NZ_CP036287.1"/>
</dbReference>
<evidence type="ECO:0000313" key="3">
    <source>
        <dbReference type="Proteomes" id="UP000316921"/>
    </source>
</evidence>
<dbReference type="PANTHER" id="PTHR12110">
    <property type="entry name" value="HYDROXYPYRUVATE ISOMERASE"/>
    <property type="match status" value="1"/>
</dbReference>
<protein>
    <submittedName>
        <fullName evidence="2">Xylose isomerase-like TIM barrel</fullName>
    </submittedName>
</protein>